<dbReference type="EMBL" id="CM020620">
    <property type="protein sequence ID" value="KAK1869126.1"/>
    <property type="molecule type" value="Genomic_DNA"/>
</dbReference>
<protein>
    <submittedName>
        <fullName evidence="1">Uncharacterized protein</fullName>
    </submittedName>
</protein>
<comment type="caution">
    <text evidence="1">The sequence shown here is derived from an EMBL/GenBank/DDBJ whole genome shotgun (WGS) entry which is preliminary data.</text>
</comment>
<proteinExistence type="predicted"/>
<dbReference type="Proteomes" id="UP000798662">
    <property type="component" value="Chromosome 3"/>
</dbReference>
<keyword evidence="2" id="KW-1185">Reference proteome</keyword>
<reference evidence="1" key="1">
    <citation type="submission" date="2019-11" db="EMBL/GenBank/DDBJ databases">
        <title>Nori genome reveals adaptations in red seaweeds to the harsh intertidal environment.</title>
        <authorList>
            <person name="Wang D."/>
            <person name="Mao Y."/>
        </authorList>
    </citation>
    <scope>NUCLEOTIDE SEQUENCE</scope>
    <source>
        <tissue evidence="1">Gametophyte</tissue>
    </source>
</reference>
<evidence type="ECO:0000313" key="2">
    <source>
        <dbReference type="Proteomes" id="UP000798662"/>
    </source>
</evidence>
<sequence length="800" mass="78480">MGSCAPPPPPPPDGGGAPSPALVLPAGEVAILTAANFTAAVAPPPPALAIVAFKVPWCGHCQALTAPYAEAAVTLGGTQPTVRLAAVDASAAENAALNKAHVTVGYPTIKAFSAGVLVDEFRGVRDVPHLTAWVDKVVRTSGRSPVVALPGSGGGRAAGGSPADTGKKGKKRKGSRADAQAGDTLEGLLAEGPPLLVLLDRSTASPALAAAFEAAVTVLRMPPLDLPLARFASTPHLGDEPAVVAAVAAAPTFTVADSGVGVPPLPLASPDDVALLWRRSLAYGSTEMSLVRRLRVRDAAAVAAGSLAAVVDGDAAAGRSPPPPTDDAVAAVVAWAYDASVHPVDAFLVDSGNLPLLTGAVAPLLLAFGPDALPPSPLAAVLSTLPSALHPPPGSAAAADATPGGRTVGRVAYVQRGAFPDLDAHVLAGSDDGPPVSGDRGPVDWAVYRRGARRVERCVFGVAAWASAVHAAGTNEEVAAASLAATLTAWSAACAAGALDVDPMAGVAHGEAVAPSGAAYVTLKAGTPPPSAAPATLARLTAAAANLSAGVLELGGPAGWRPWVDNADGLVVVWLVPAAGCSDSCAARDAVVRAAAAILAATTDTVAVVRLPVGVADPSAAADVPPPLRRALEGGRGGRASADAPALLLLSADPAVPDVVLRGPDLVAAAPTAAALVHLALAAAEPRPLGVSGAAPDGGGVGGDTPSSTARAADSGGVAAGGGRQGVHPAGLLFGWLLVAAAAGLLGVEVAGGRAVVARVVRVGLAPAVRWAGMAGSGGWRGGVHRLRGGSPVRSSSWYP</sequence>
<name>A0ACC3CGJ3_PYRYE</name>
<gene>
    <name evidence="1" type="ORF">I4F81_011608</name>
</gene>
<organism evidence="1 2">
    <name type="scientific">Pyropia yezoensis</name>
    <name type="common">Susabi-nori</name>
    <name type="synonym">Porphyra yezoensis</name>
    <dbReference type="NCBI Taxonomy" id="2788"/>
    <lineage>
        <taxon>Eukaryota</taxon>
        <taxon>Rhodophyta</taxon>
        <taxon>Bangiophyceae</taxon>
        <taxon>Bangiales</taxon>
        <taxon>Bangiaceae</taxon>
        <taxon>Pyropia</taxon>
    </lineage>
</organism>
<evidence type="ECO:0000313" key="1">
    <source>
        <dbReference type="EMBL" id="KAK1869126.1"/>
    </source>
</evidence>
<accession>A0ACC3CGJ3</accession>